<dbReference type="OrthoDB" id="9789605at2"/>
<sequence length="150" mass="17494">MIQKVTAISEEQLEQITAIWLKTNIEVHDYIDPSYWHNHLSYLREELPNVTLFISLNDNQQMMGFIGIDDGYVAGLFVGKSHRNQGIGKELIRAAQAENQSLILSVYRKNKEAIAFYESQGFVIIEEQIDKITQEKEYVMKWQQSIQENR</sequence>
<evidence type="ECO:0000313" key="1">
    <source>
        <dbReference type="EMBL" id="QCI85907.1"/>
    </source>
</evidence>
<proteinExistence type="predicted"/>
<dbReference type="EMBL" id="CP039712">
    <property type="protein sequence ID" value="QCI85907.1"/>
    <property type="molecule type" value="Genomic_DNA"/>
</dbReference>
<keyword evidence="2" id="KW-1185">Reference proteome</keyword>
<dbReference type="CDD" id="cd04301">
    <property type="entry name" value="NAT_SF"/>
    <property type="match status" value="1"/>
</dbReference>
<organism evidence="1 2">
    <name type="scientific">Vagococcus zengguangii</name>
    <dbReference type="NCBI Taxonomy" id="2571750"/>
    <lineage>
        <taxon>Bacteria</taxon>
        <taxon>Bacillati</taxon>
        <taxon>Bacillota</taxon>
        <taxon>Bacilli</taxon>
        <taxon>Lactobacillales</taxon>
        <taxon>Enterococcaceae</taxon>
        <taxon>Vagococcus</taxon>
    </lineage>
</organism>
<dbReference type="GO" id="GO:0016747">
    <property type="term" value="F:acyltransferase activity, transferring groups other than amino-acyl groups"/>
    <property type="evidence" value="ECO:0007669"/>
    <property type="project" value="InterPro"/>
</dbReference>
<protein>
    <submittedName>
        <fullName evidence="1">GNAT family N-acetyltransferase</fullName>
    </submittedName>
</protein>
<dbReference type="SUPFAM" id="SSF55729">
    <property type="entry name" value="Acyl-CoA N-acyltransferases (Nat)"/>
    <property type="match status" value="1"/>
</dbReference>
<dbReference type="PANTHER" id="PTHR43800">
    <property type="entry name" value="PEPTIDYL-LYSINE N-ACETYLTRANSFERASE YJAB"/>
    <property type="match status" value="1"/>
</dbReference>
<dbReference type="RefSeq" id="WP_136952748.1">
    <property type="nucleotide sequence ID" value="NZ_CP039712.1"/>
</dbReference>
<dbReference type="Pfam" id="PF13508">
    <property type="entry name" value="Acetyltransf_7"/>
    <property type="match status" value="1"/>
</dbReference>
<accession>A0A4D7CU50</accession>
<dbReference type="PANTHER" id="PTHR43800:SF1">
    <property type="entry name" value="PEPTIDYL-LYSINE N-ACETYLTRANSFERASE YJAB"/>
    <property type="match status" value="1"/>
</dbReference>
<dbReference type="AlphaFoldDB" id="A0A4D7CU50"/>
<keyword evidence="1" id="KW-0808">Transferase</keyword>
<evidence type="ECO:0000313" key="2">
    <source>
        <dbReference type="Proteomes" id="UP000298615"/>
    </source>
</evidence>
<dbReference type="Proteomes" id="UP000298615">
    <property type="component" value="Chromosome"/>
</dbReference>
<dbReference type="KEGG" id="vao:FA707_02520"/>
<dbReference type="InterPro" id="IPR000182">
    <property type="entry name" value="GNAT_dom"/>
</dbReference>
<gene>
    <name evidence="1" type="ORF">FA707_02520</name>
</gene>
<dbReference type="PROSITE" id="PS51186">
    <property type="entry name" value="GNAT"/>
    <property type="match status" value="1"/>
</dbReference>
<name>A0A4D7CU50_9ENTE</name>
<dbReference type="Gene3D" id="3.40.630.30">
    <property type="match status" value="1"/>
</dbReference>
<dbReference type="InterPro" id="IPR016181">
    <property type="entry name" value="Acyl_CoA_acyltransferase"/>
</dbReference>
<reference evidence="1 2" key="1">
    <citation type="submission" date="2019-04" db="EMBL/GenBank/DDBJ databases">
        <title>Vagococcus sp. nov., isolated from faeces of yaks (Bos grunniens).</title>
        <authorList>
            <person name="Ge Y."/>
        </authorList>
    </citation>
    <scope>NUCLEOTIDE SEQUENCE [LARGE SCALE GENOMIC DNA]</scope>
    <source>
        <strain evidence="1 2">MN-17</strain>
    </source>
</reference>